<dbReference type="KEGG" id="chu:CHU_3375"/>
<reference evidence="2 3" key="1">
    <citation type="journal article" date="2007" name="Appl. Environ. Microbiol.">
        <title>Genome sequence of the cellulolytic gliding bacterium Cytophaga hutchinsonii.</title>
        <authorList>
            <person name="Xie G."/>
            <person name="Bruce D.C."/>
            <person name="Challacombe J.F."/>
            <person name="Chertkov O."/>
            <person name="Detter J.C."/>
            <person name="Gilna P."/>
            <person name="Han C.S."/>
            <person name="Lucas S."/>
            <person name="Misra M."/>
            <person name="Myers G.L."/>
            <person name="Richardson P."/>
            <person name="Tapia R."/>
            <person name="Thayer N."/>
            <person name="Thompson L.S."/>
            <person name="Brettin T.S."/>
            <person name="Henrissat B."/>
            <person name="Wilson D.B."/>
            <person name="McBride M.J."/>
        </authorList>
    </citation>
    <scope>NUCLEOTIDE SEQUENCE [LARGE SCALE GENOMIC DNA]</scope>
    <source>
        <strain evidence="3">ATCC 33406 / DSM 1761 / CIP 103989 / NBRC 15051 / NCIMB 9469 / D465</strain>
    </source>
</reference>
<protein>
    <submittedName>
        <fullName evidence="2">Uncharacterized protein</fullName>
    </submittedName>
</protein>
<feature type="transmembrane region" description="Helical" evidence="1">
    <location>
        <begin position="29"/>
        <end position="47"/>
    </location>
</feature>
<dbReference type="Proteomes" id="UP000001822">
    <property type="component" value="Chromosome"/>
</dbReference>
<evidence type="ECO:0000256" key="1">
    <source>
        <dbReference type="SAM" id="Phobius"/>
    </source>
</evidence>
<evidence type="ECO:0000313" key="2">
    <source>
        <dbReference type="EMBL" id="ABG60611.1"/>
    </source>
</evidence>
<keyword evidence="1" id="KW-1133">Transmembrane helix</keyword>
<evidence type="ECO:0000313" key="3">
    <source>
        <dbReference type="Proteomes" id="UP000001822"/>
    </source>
</evidence>
<accession>A0A6N4SVX1</accession>
<proteinExistence type="predicted"/>
<name>A0A6N4SVX1_CYTH3</name>
<sequence>MKNFKPIKTYVSAFKRCFSVKHTGLHEQALFPVIPYFFCIFVFRFNLHDKENN</sequence>
<keyword evidence="1" id="KW-0812">Transmembrane</keyword>
<organism evidence="2 3">
    <name type="scientific">Cytophaga hutchinsonii (strain ATCC 33406 / DSM 1761 / CIP 103989 / NBRC 15051 / NCIMB 9469 / D465)</name>
    <dbReference type="NCBI Taxonomy" id="269798"/>
    <lineage>
        <taxon>Bacteria</taxon>
        <taxon>Pseudomonadati</taxon>
        <taxon>Bacteroidota</taxon>
        <taxon>Cytophagia</taxon>
        <taxon>Cytophagales</taxon>
        <taxon>Cytophagaceae</taxon>
        <taxon>Cytophaga</taxon>
    </lineage>
</organism>
<keyword evidence="3" id="KW-1185">Reference proteome</keyword>
<gene>
    <name evidence="2" type="ordered locus">CHU_3375</name>
</gene>
<dbReference type="AlphaFoldDB" id="A0A6N4SVX1"/>
<keyword evidence="1" id="KW-0472">Membrane</keyword>
<dbReference type="EMBL" id="CP000383">
    <property type="protein sequence ID" value="ABG60611.1"/>
    <property type="molecule type" value="Genomic_DNA"/>
</dbReference>